<gene>
    <name evidence="1" type="ORF">FCL54_03480</name>
</gene>
<reference evidence="1 2" key="1">
    <citation type="submission" date="2019-04" db="EMBL/GenBank/DDBJ databases">
        <title>Bacillus caeni sp. nov., a bacterium isolated from mangrove sediment.</title>
        <authorList>
            <person name="Huang H."/>
            <person name="Mo K."/>
            <person name="Hu Y."/>
        </authorList>
    </citation>
    <scope>NUCLEOTIDE SEQUENCE [LARGE SCALE GENOMIC DNA]</scope>
    <source>
        <strain evidence="1 2">HB172195</strain>
    </source>
</reference>
<sequence>MNEKLLSKRLQAVASYIPKGSVLADIGSDHAYLPCYAILNGLSKEAVAGEVNEGPFRSAVQQVKKSGLQEEISVRKGNGLEVISPNEVNVITIAGMGGQLIRDILKEDQTKLEGVERLILQPNVAAHLLREWLWKNGWRLIAEVILEEDGKIYEILVSEKGQSDSLYTEDTQANLIFGPYLKSERNEAFQRKWTYEHNKRKHVLNEMKKGSKYENNEKIQDLLKEIKLIEEVLNWQD</sequence>
<dbReference type="InterPro" id="IPR029063">
    <property type="entry name" value="SAM-dependent_MTases_sf"/>
</dbReference>
<organism evidence="1 2">
    <name type="scientific">Exobacillus caeni</name>
    <dbReference type="NCBI Taxonomy" id="2574798"/>
    <lineage>
        <taxon>Bacteria</taxon>
        <taxon>Bacillati</taxon>
        <taxon>Bacillota</taxon>
        <taxon>Bacilli</taxon>
        <taxon>Bacillales</taxon>
        <taxon>Guptibacillaceae</taxon>
        <taxon>Exobacillus</taxon>
    </lineage>
</organism>
<evidence type="ECO:0000313" key="2">
    <source>
        <dbReference type="Proteomes" id="UP000308230"/>
    </source>
</evidence>
<evidence type="ECO:0000313" key="1">
    <source>
        <dbReference type="EMBL" id="TLS39374.1"/>
    </source>
</evidence>
<dbReference type="Gene3D" id="3.40.50.150">
    <property type="entry name" value="Vaccinia Virus protein VP39"/>
    <property type="match status" value="1"/>
</dbReference>
<dbReference type="SUPFAM" id="SSF53335">
    <property type="entry name" value="S-adenosyl-L-methionine-dependent methyltransferases"/>
    <property type="match status" value="1"/>
</dbReference>
<dbReference type="Pfam" id="PF04816">
    <property type="entry name" value="TrmK"/>
    <property type="match status" value="1"/>
</dbReference>
<dbReference type="Proteomes" id="UP000308230">
    <property type="component" value="Unassembled WGS sequence"/>
</dbReference>
<dbReference type="OrthoDB" id="5881184at2"/>
<comment type="caution">
    <text evidence="1">The sequence shown here is derived from an EMBL/GenBank/DDBJ whole genome shotgun (WGS) entry which is preliminary data.</text>
</comment>
<dbReference type="AlphaFoldDB" id="A0A5R9FFK0"/>
<keyword evidence="1" id="KW-0808">Transferase</keyword>
<dbReference type="EMBL" id="SWLG01000001">
    <property type="protein sequence ID" value="TLS39374.1"/>
    <property type="molecule type" value="Genomic_DNA"/>
</dbReference>
<keyword evidence="2" id="KW-1185">Reference proteome</keyword>
<dbReference type="PANTHER" id="PTHR38451">
    <property type="entry name" value="TRNA (ADENINE(22)-N(1))-METHYLTRANSFERASE"/>
    <property type="match status" value="1"/>
</dbReference>
<keyword evidence="1" id="KW-0489">Methyltransferase</keyword>
<dbReference type="RefSeq" id="WP_138123157.1">
    <property type="nucleotide sequence ID" value="NZ_SWLG01000001.1"/>
</dbReference>
<dbReference type="PIRSF" id="PIRSF018637">
    <property type="entry name" value="TrmK"/>
    <property type="match status" value="1"/>
</dbReference>
<proteinExistence type="predicted"/>
<protein>
    <submittedName>
        <fullName evidence="1">tRNA (Adenine-N(1))-methyltransferase</fullName>
    </submittedName>
</protein>
<dbReference type="PANTHER" id="PTHR38451:SF1">
    <property type="entry name" value="TRNA (ADENINE(22)-N(1))-METHYLTRANSFERASE"/>
    <property type="match status" value="1"/>
</dbReference>
<dbReference type="Gene3D" id="1.10.287.1890">
    <property type="match status" value="1"/>
</dbReference>
<dbReference type="InterPro" id="IPR006901">
    <property type="entry name" value="TrmK"/>
</dbReference>
<dbReference type="FunFam" id="3.40.50.150:FF:000136">
    <property type="entry name" value="tRNA (Adenine(22)-N(1))-methyltransferase TrmK"/>
    <property type="match status" value="1"/>
</dbReference>
<accession>A0A5R9FFK0</accession>
<dbReference type="GO" id="GO:0160105">
    <property type="term" value="F:tRNA (adenine(22)-N1)-methyltransferase activity"/>
    <property type="evidence" value="ECO:0007669"/>
    <property type="project" value="InterPro"/>
</dbReference>
<dbReference type="GO" id="GO:0032259">
    <property type="term" value="P:methylation"/>
    <property type="evidence" value="ECO:0007669"/>
    <property type="project" value="UniProtKB-KW"/>
</dbReference>
<name>A0A5R9FFK0_9BACL</name>